<comment type="function">
    <text evidence="7">Component of the A-type ATP synthase that produces ATP from ADP in the presence of a proton gradient across the membrane.</text>
</comment>
<keyword evidence="5 7" id="KW-0472">Membrane</keyword>
<keyword evidence="4 7" id="KW-0406">Ion transport</keyword>
<dbReference type="GO" id="GO:0005886">
    <property type="term" value="C:plasma membrane"/>
    <property type="evidence" value="ECO:0007669"/>
    <property type="project" value="UniProtKB-SubCell"/>
</dbReference>
<dbReference type="HAMAP" id="MF_00311">
    <property type="entry name" value="ATP_synth_E_arch"/>
    <property type="match status" value="1"/>
</dbReference>
<keyword evidence="9" id="KW-0378">Hydrolase</keyword>
<keyword evidence="2 7" id="KW-0813">Transport</keyword>
<dbReference type="Gene3D" id="3.30.2320.30">
    <property type="entry name" value="ATP synthase, E subunit, C-terminal"/>
    <property type="match status" value="1"/>
</dbReference>
<evidence type="ECO:0000256" key="4">
    <source>
        <dbReference type="ARBA" id="ARBA00023065"/>
    </source>
</evidence>
<dbReference type="GO" id="GO:0016787">
    <property type="term" value="F:hydrolase activity"/>
    <property type="evidence" value="ECO:0007669"/>
    <property type="project" value="UniProtKB-KW"/>
</dbReference>
<comment type="similarity">
    <text evidence="1 7">Belongs to the V-ATPase E subunit family.</text>
</comment>
<dbReference type="Gene3D" id="1.20.5.620">
    <property type="entry name" value="F1F0 ATP synthase subunit B, membrane domain"/>
    <property type="match status" value="1"/>
</dbReference>
<accession>A0A1V6N1G6</accession>
<dbReference type="SUPFAM" id="SSF160527">
    <property type="entry name" value="V-type ATPase subunit E-like"/>
    <property type="match status" value="1"/>
</dbReference>
<reference evidence="9 10" key="1">
    <citation type="submission" date="2014-12" db="EMBL/GenBank/DDBJ databases">
        <title>Genome sequence of Methanobrevibacter arboriphilicus DH1, DSM1125.</title>
        <authorList>
            <person name="Poehlein A."/>
            <person name="Thauer R.K."/>
            <person name="Seedorf H."/>
            <person name="Daniel R."/>
        </authorList>
    </citation>
    <scope>NUCLEOTIDE SEQUENCE [LARGE SCALE GENOMIC DNA]</scope>
    <source>
        <strain evidence="9 10">DH1</strain>
    </source>
</reference>
<keyword evidence="3 7" id="KW-0375">Hydrogen ion transport</keyword>
<dbReference type="GO" id="GO:0042777">
    <property type="term" value="P:proton motive force-driven plasma membrane ATP synthesis"/>
    <property type="evidence" value="ECO:0007669"/>
    <property type="project" value="UniProtKB-UniRule"/>
</dbReference>
<dbReference type="PANTHER" id="PTHR45715">
    <property type="entry name" value="ATPASE H+-TRANSPORTING V1 SUBUNIT E1A-RELATED"/>
    <property type="match status" value="1"/>
</dbReference>
<keyword evidence="6 7" id="KW-0066">ATP synthesis</keyword>
<dbReference type="GO" id="GO:0046961">
    <property type="term" value="F:proton-transporting ATPase activity, rotational mechanism"/>
    <property type="evidence" value="ECO:0007669"/>
    <property type="project" value="InterPro"/>
</dbReference>
<gene>
    <name evidence="9" type="primary">ahaE</name>
    <name evidence="7" type="synonym">atpE</name>
    <name evidence="9" type="ORF">MBBAR_15c00330</name>
</gene>
<evidence type="ECO:0000313" key="10">
    <source>
        <dbReference type="Proteomes" id="UP000191661"/>
    </source>
</evidence>
<dbReference type="Proteomes" id="UP000191661">
    <property type="component" value="Unassembled WGS sequence"/>
</dbReference>
<comment type="subcellular location">
    <subcellularLocation>
        <location evidence="7">Cell membrane</location>
        <topology evidence="7">Peripheral membrane protein</topology>
    </subcellularLocation>
</comment>
<name>A0A1V6N1G6_METAZ</name>
<evidence type="ECO:0000256" key="7">
    <source>
        <dbReference type="HAMAP-Rule" id="MF_00311"/>
    </source>
</evidence>
<comment type="caution">
    <text evidence="9">The sequence shown here is derived from an EMBL/GenBank/DDBJ whole genome shotgun (WGS) entry which is preliminary data.</text>
</comment>
<dbReference type="GO" id="GO:0046933">
    <property type="term" value="F:proton-transporting ATP synthase activity, rotational mechanism"/>
    <property type="evidence" value="ECO:0007669"/>
    <property type="project" value="UniProtKB-UniRule"/>
</dbReference>
<evidence type="ECO:0000256" key="6">
    <source>
        <dbReference type="ARBA" id="ARBA00023310"/>
    </source>
</evidence>
<dbReference type="RefSeq" id="WP_080460671.1">
    <property type="nucleotide sequence ID" value="NZ_JXMW01000015.1"/>
</dbReference>
<dbReference type="InterPro" id="IPR038495">
    <property type="entry name" value="ATPase_E_C"/>
</dbReference>
<keyword evidence="10" id="KW-1185">Reference proteome</keyword>
<keyword evidence="7" id="KW-1003">Cell membrane</keyword>
<evidence type="ECO:0000256" key="1">
    <source>
        <dbReference type="ARBA" id="ARBA00005901"/>
    </source>
</evidence>
<dbReference type="GO" id="GO:0033178">
    <property type="term" value="C:proton-transporting two-sector ATPase complex, catalytic domain"/>
    <property type="evidence" value="ECO:0007669"/>
    <property type="project" value="InterPro"/>
</dbReference>
<dbReference type="GO" id="GO:0005524">
    <property type="term" value="F:ATP binding"/>
    <property type="evidence" value="ECO:0007669"/>
    <property type="project" value="UniProtKB-UniRule"/>
</dbReference>
<dbReference type="AlphaFoldDB" id="A0A1V6N1G6"/>
<comment type="subunit">
    <text evidence="7">Has multiple subunits with at least A(3), B(3), C, D, E, F, H, I and proteolipid K(x).</text>
</comment>
<organism evidence="9 10">
    <name type="scientific">Methanobrevibacter arboriphilus JCM 13429 = DSM 1125</name>
    <dbReference type="NCBI Taxonomy" id="1300164"/>
    <lineage>
        <taxon>Archaea</taxon>
        <taxon>Methanobacteriati</taxon>
        <taxon>Methanobacteriota</taxon>
        <taxon>Methanomada group</taxon>
        <taxon>Methanobacteria</taxon>
        <taxon>Methanobacteriales</taxon>
        <taxon>Methanobacteriaceae</taxon>
        <taxon>Methanobrevibacter</taxon>
    </lineage>
</organism>
<evidence type="ECO:0000256" key="5">
    <source>
        <dbReference type="ARBA" id="ARBA00023136"/>
    </source>
</evidence>
<dbReference type="EMBL" id="JXMW01000015">
    <property type="protein sequence ID" value="OQD58457.1"/>
    <property type="molecule type" value="Genomic_DNA"/>
</dbReference>
<evidence type="ECO:0000313" key="9">
    <source>
        <dbReference type="EMBL" id="OQD58457.1"/>
    </source>
</evidence>
<evidence type="ECO:0000256" key="3">
    <source>
        <dbReference type="ARBA" id="ARBA00022781"/>
    </source>
</evidence>
<evidence type="ECO:0000256" key="2">
    <source>
        <dbReference type="ARBA" id="ARBA00022448"/>
    </source>
</evidence>
<dbReference type="Pfam" id="PF01991">
    <property type="entry name" value="vATP-synt_E"/>
    <property type="match status" value="1"/>
</dbReference>
<protein>
    <recommendedName>
        <fullName evidence="7">A-type ATP synthase subunit E</fullName>
    </recommendedName>
</protein>
<sequence>MSSGTEKIVSNITSEAQNTADNIIQQAEEEVRSILDNGNKQSELEKNKILEDAKKQSDMKYQQIISEAKMNSRRLELETRAKLIEEAFDKATTDLTNIASTNDAEYVNSLKDMIKEAAIEIGGGNLVVLLKEEDISKVSGDIDNIANEVKSELSKETTLKIGEPISTIGGAVLKTENGEIEVNNTIEARMLRFKKSLRSEVAKVLFK</sequence>
<dbReference type="OrthoDB" id="4691at2157"/>
<proteinExistence type="inferred from homology"/>
<evidence type="ECO:0000256" key="8">
    <source>
        <dbReference type="SAM" id="MobiDB-lite"/>
    </source>
</evidence>
<dbReference type="InterPro" id="IPR002842">
    <property type="entry name" value="ATPase_V1_Esu"/>
</dbReference>
<feature type="region of interest" description="Disordered" evidence="8">
    <location>
        <begin position="1"/>
        <end position="21"/>
    </location>
</feature>